<accession>A0A4Q9N5F1</accession>
<dbReference type="Gene3D" id="3.30.40.10">
    <property type="entry name" value="Zinc/RING finger domain, C3HC4 (zinc finger)"/>
    <property type="match status" value="1"/>
</dbReference>
<dbReference type="SMART" id="SM00184">
    <property type="entry name" value="RING"/>
    <property type="match status" value="1"/>
</dbReference>
<organism evidence="7">
    <name type="scientific">Dichomitus squalens</name>
    <dbReference type="NCBI Taxonomy" id="114155"/>
    <lineage>
        <taxon>Eukaryota</taxon>
        <taxon>Fungi</taxon>
        <taxon>Dikarya</taxon>
        <taxon>Basidiomycota</taxon>
        <taxon>Agaricomycotina</taxon>
        <taxon>Agaricomycetes</taxon>
        <taxon>Polyporales</taxon>
        <taxon>Polyporaceae</taxon>
        <taxon>Dichomitus</taxon>
    </lineage>
</organism>
<keyword evidence="3" id="KW-0862">Zinc</keyword>
<evidence type="ECO:0000259" key="6">
    <source>
        <dbReference type="PROSITE" id="PS50089"/>
    </source>
</evidence>
<gene>
    <name evidence="7" type="ORF">BD311DRAFT_3277</name>
</gene>
<dbReference type="Proteomes" id="UP000292957">
    <property type="component" value="Unassembled WGS sequence"/>
</dbReference>
<evidence type="ECO:0000256" key="5">
    <source>
        <dbReference type="SAM" id="MobiDB-lite"/>
    </source>
</evidence>
<dbReference type="PROSITE" id="PS50089">
    <property type="entry name" value="ZF_RING_2"/>
    <property type="match status" value="1"/>
</dbReference>
<name>A0A4Q9N5F1_9APHY</name>
<reference evidence="7" key="1">
    <citation type="submission" date="2019-01" db="EMBL/GenBank/DDBJ databases">
        <title>Draft genome sequences of three monokaryotic isolates of the white-rot basidiomycete fungus Dichomitus squalens.</title>
        <authorList>
            <consortium name="DOE Joint Genome Institute"/>
            <person name="Lopez S.C."/>
            <person name="Andreopoulos B."/>
            <person name="Pangilinan J."/>
            <person name="Lipzen A."/>
            <person name="Riley R."/>
            <person name="Ahrendt S."/>
            <person name="Ng V."/>
            <person name="Barry K."/>
            <person name="Daum C."/>
            <person name="Grigoriev I.V."/>
            <person name="Hilden K.S."/>
            <person name="Makela M.R."/>
            <person name="de Vries R.P."/>
        </authorList>
    </citation>
    <scope>NUCLEOTIDE SEQUENCE [LARGE SCALE GENOMIC DNA]</scope>
    <source>
        <strain evidence="7">OM18370.1</strain>
    </source>
</reference>
<evidence type="ECO:0000256" key="2">
    <source>
        <dbReference type="ARBA" id="ARBA00022771"/>
    </source>
</evidence>
<keyword evidence="1" id="KW-0479">Metal-binding</keyword>
<dbReference type="InterPro" id="IPR017907">
    <property type="entry name" value="Znf_RING_CS"/>
</dbReference>
<feature type="region of interest" description="Disordered" evidence="5">
    <location>
        <begin position="92"/>
        <end position="135"/>
    </location>
</feature>
<dbReference type="PROSITE" id="PS00518">
    <property type="entry name" value="ZF_RING_1"/>
    <property type="match status" value="1"/>
</dbReference>
<evidence type="ECO:0000256" key="1">
    <source>
        <dbReference type="ARBA" id="ARBA00022723"/>
    </source>
</evidence>
<dbReference type="InterPro" id="IPR001841">
    <property type="entry name" value="Znf_RING"/>
</dbReference>
<dbReference type="AlphaFoldDB" id="A0A4Q9N5F1"/>
<sequence>MATIICRVCLEALQDKTVVSTQCGHLFCSECAGLVFSYIPTPCPICRKPQSSHSLIRLFPEWETPSETVTNTVLGQPAARNVSSPLETPHVVGRLDSDSSTSSTPFQPMSTASRPRRRGLMEDVSGTVDPEAPISTAFRPRRGVPIQLPTARRSVSYTTISPPSPSDLRRTARGLNAVYVARGPQVTPPVAVVAVQRAPPVTLRSRSMAIAFALDLDISLSRTPRAR</sequence>
<dbReference type="PANTHER" id="PTHR23041">
    <property type="entry name" value="RING FINGER DOMAIN-CONTAINING"/>
    <property type="match status" value="1"/>
</dbReference>
<dbReference type="Pfam" id="PF13920">
    <property type="entry name" value="zf-C3HC4_3"/>
    <property type="match status" value="1"/>
</dbReference>
<dbReference type="SUPFAM" id="SSF57850">
    <property type="entry name" value="RING/U-box"/>
    <property type="match status" value="1"/>
</dbReference>
<protein>
    <recommendedName>
        <fullName evidence="6">RING-type domain-containing protein</fullName>
    </recommendedName>
</protein>
<evidence type="ECO:0000256" key="3">
    <source>
        <dbReference type="ARBA" id="ARBA00022833"/>
    </source>
</evidence>
<proteinExistence type="predicted"/>
<dbReference type="InterPro" id="IPR047134">
    <property type="entry name" value="RNF4"/>
</dbReference>
<evidence type="ECO:0000313" key="7">
    <source>
        <dbReference type="EMBL" id="TBU35465.1"/>
    </source>
</evidence>
<dbReference type="PANTHER" id="PTHR23041:SF78">
    <property type="entry name" value="E3 UBIQUITIN-PROTEIN LIGASE RNF4"/>
    <property type="match status" value="1"/>
</dbReference>
<dbReference type="OrthoDB" id="6105938at2759"/>
<dbReference type="GO" id="GO:0008270">
    <property type="term" value="F:zinc ion binding"/>
    <property type="evidence" value="ECO:0007669"/>
    <property type="project" value="UniProtKB-KW"/>
</dbReference>
<dbReference type="EMBL" id="ML143386">
    <property type="protein sequence ID" value="TBU35465.1"/>
    <property type="molecule type" value="Genomic_DNA"/>
</dbReference>
<feature type="compositionally biased region" description="Polar residues" evidence="5">
    <location>
        <begin position="98"/>
        <end position="113"/>
    </location>
</feature>
<dbReference type="InterPro" id="IPR013083">
    <property type="entry name" value="Znf_RING/FYVE/PHD"/>
</dbReference>
<feature type="domain" description="RING-type" evidence="6">
    <location>
        <begin position="6"/>
        <end position="47"/>
    </location>
</feature>
<keyword evidence="2 4" id="KW-0863">Zinc-finger</keyword>
<evidence type="ECO:0000256" key="4">
    <source>
        <dbReference type="PROSITE-ProRule" id="PRU00175"/>
    </source>
</evidence>